<name>A0AAN7WMC7_9SACH</name>
<dbReference type="InterPro" id="IPR035940">
    <property type="entry name" value="CAP_sf"/>
</dbReference>
<dbReference type="CDD" id="cd05384">
    <property type="entry name" value="CAP_PRY1-like"/>
    <property type="match status" value="1"/>
</dbReference>
<evidence type="ECO:0000256" key="2">
    <source>
        <dbReference type="ARBA" id="ARBA00009923"/>
    </source>
</evidence>
<dbReference type="SMART" id="SM00198">
    <property type="entry name" value="SCP"/>
    <property type="match status" value="1"/>
</dbReference>
<dbReference type="PROSITE" id="PS01009">
    <property type="entry name" value="CRISP_1"/>
    <property type="match status" value="1"/>
</dbReference>
<proteinExistence type="inferred from homology"/>
<protein>
    <recommendedName>
        <fullName evidence="7">SCP domain-containing protein</fullName>
    </recommendedName>
</protein>
<evidence type="ECO:0000313" key="9">
    <source>
        <dbReference type="Proteomes" id="UP001306508"/>
    </source>
</evidence>
<keyword evidence="4 6" id="KW-0732">Signal</keyword>
<dbReference type="Pfam" id="PF00188">
    <property type="entry name" value="CAP"/>
    <property type="match status" value="1"/>
</dbReference>
<feature type="chain" id="PRO_5042841773" description="SCP domain-containing protein" evidence="6">
    <location>
        <begin position="19"/>
        <end position="305"/>
    </location>
</feature>
<dbReference type="InterPro" id="IPR014044">
    <property type="entry name" value="CAP_dom"/>
</dbReference>
<dbReference type="Proteomes" id="UP001306508">
    <property type="component" value="Unassembled WGS sequence"/>
</dbReference>
<keyword evidence="5" id="KW-0445">Lipid transport</keyword>
<sequence>MQINKLSLLPFLISSAFAVPAVVTITQHVHKETTVVVRGALYVTNDQTLTTYYTEADNTPTTPTQIPSETTAASQTTTVNAAVAEGTTVLQPISTTSTYKSVIATPSTTTTDDIVTDVFIEQEGDNAANTAIVTTAAAASATITTTTPTSITTTSDSTVSSTDSLSDNASKLLSAHNNKRALHKDTPSLTWSTELETYAQNYADQYDCSGTLVHSGGPYGENLALGYGIEGAVDAWYSEIKYYNYNNPGFSEDTGHFTQLVWKSSTEVGCGVKSCGGIWGDYVVCSYNPAGNVIGEFPENVMPLA</sequence>
<evidence type="ECO:0000313" key="8">
    <source>
        <dbReference type="EMBL" id="KAK5779523.1"/>
    </source>
</evidence>
<comment type="caution">
    <text evidence="8">The sequence shown here is derived from an EMBL/GenBank/DDBJ whole genome shotgun (WGS) entry which is preliminary data.</text>
</comment>
<dbReference type="PANTHER" id="PTHR10334">
    <property type="entry name" value="CYSTEINE-RICH SECRETORY PROTEIN-RELATED"/>
    <property type="match status" value="1"/>
</dbReference>
<evidence type="ECO:0000256" key="1">
    <source>
        <dbReference type="ARBA" id="ARBA00004613"/>
    </source>
</evidence>
<keyword evidence="3" id="KW-0964">Secreted</keyword>
<reference evidence="9" key="1">
    <citation type="submission" date="2023-07" db="EMBL/GenBank/DDBJ databases">
        <title>A draft genome of Kazachstania heterogenica Y-27499.</title>
        <authorList>
            <person name="Donic C."/>
            <person name="Kralova J.S."/>
            <person name="Fidel L."/>
            <person name="Ben-Dor S."/>
            <person name="Jung S."/>
        </authorList>
    </citation>
    <scope>NUCLEOTIDE SEQUENCE [LARGE SCALE GENOMIC DNA]</scope>
    <source>
        <strain evidence="9">Y27499</strain>
    </source>
</reference>
<comment type="subcellular location">
    <subcellularLocation>
        <location evidence="1">Secreted</location>
    </subcellularLocation>
</comment>
<evidence type="ECO:0000259" key="7">
    <source>
        <dbReference type="SMART" id="SM00198"/>
    </source>
</evidence>
<feature type="signal peptide" evidence="6">
    <location>
        <begin position="1"/>
        <end position="18"/>
    </location>
</feature>
<dbReference type="InterPro" id="IPR018244">
    <property type="entry name" value="Allrgn_V5/Tpx1_CS"/>
</dbReference>
<dbReference type="PROSITE" id="PS01010">
    <property type="entry name" value="CRISP_2"/>
    <property type="match status" value="1"/>
</dbReference>
<dbReference type="SUPFAM" id="SSF55797">
    <property type="entry name" value="PR-1-like"/>
    <property type="match status" value="1"/>
</dbReference>
<organism evidence="8 9">
    <name type="scientific">Arxiozyma heterogenica</name>
    <dbReference type="NCBI Taxonomy" id="278026"/>
    <lineage>
        <taxon>Eukaryota</taxon>
        <taxon>Fungi</taxon>
        <taxon>Dikarya</taxon>
        <taxon>Ascomycota</taxon>
        <taxon>Saccharomycotina</taxon>
        <taxon>Saccharomycetes</taxon>
        <taxon>Saccharomycetales</taxon>
        <taxon>Saccharomycetaceae</taxon>
        <taxon>Arxiozyma</taxon>
    </lineage>
</organism>
<dbReference type="EMBL" id="JAWIZZ010000047">
    <property type="protein sequence ID" value="KAK5779523.1"/>
    <property type="molecule type" value="Genomic_DNA"/>
</dbReference>
<evidence type="ECO:0000256" key="5">
    <source>
        <dbReference type="ARBA" id="ARBA00023055"/>
    </source>
</evidence>
<evidence type="ECO:0000256" key="6">
    <source>
        <dbReference type="SAM" id="SignalP"/>
    </source>
</evidence>
<evidence type="ECO:0000256" key="4">
    <source>
        <dbReference type="ARBA" id="ARBA00022729"/>
    </source>
</evidence>
<keyword evidence="5" id="KW-0813">Transport</keyword>
<feature type="domain" description="SCP" evidence="7">
    <location>
        <begin position="167"/>
        <end position="295"/>
    </location>
</feature>
<dbReference type="PRINTS" id="PR00837">
    <property type="entry name" value="V5TPXLIKE"/>
</dbReference>
<dbReference type="InterPro" id="IPR001283">
    <property type="entry name" value="CRISP-related"/>
</dbReference>
<gene>
    <name evidence="8" type="ORF">RI543_003414</name>
</gene>
<dbReference type="Gene3D" id="3.40.33.10">
    <property type="entry name" value="CAP"/>
    <property type="match status" value="1"/>
</dbReference>
<evidence type="ECO:0000256" key="3">
    <source>
        <dbReference type="ARBA" id="ARBA00022525"/>
    </source>
</evidence>
<dbReference type="GO" id="GO:0015918">
    <property type="term" value="P:sterol transport"/>
    <property type="evidence" value="ECO:0007669"/>
    <property type="project" value="UniProtKB-ARBA"/>
</dbReference>
<dbReference type="AlphaFoldDB" id="A0AAN7WMC7"/>
<dbReference type="GO" id="GO:0015908">
    <property type="term" value="P:fatty acid transport"/>
    <property type="evidence" value="ECO:0007669"/>
    <property type="project" value="UniProtKB-ARBA"/>
</dbReference>
<dbReference type="GO" id="GO:0005576">
    <property type="term" value="C:extracellular region"/>
    <property type="evidence" value="ECO:0007669"/>
    <property type="project" value="UniProtKB-SubCell"/>
</dbReference>
<dbReference type="FunFam" id="3.40.33.10:FF:000012">
    <property type="entry name" value="Secreted protein PRY1"/>
    <property type="match status" value="1"/>
</dbReference>
<keyword evidence="9" id="KW-1185">Reference proteome</keyword>
<comment type="similarity">
    <text evidence="2">Belongs to the CRISP family.</text>
</comment>
<accession>A0AAN7WMC7</accession>